<evidence type="ECO:0000313" key="2">
    <source>
        <dbReference type="Proteomes" id="UP001157502"/>
    </source>
</evidence>
<keyword evidence="2" id="KW-1185">Reference proteome</keyword>
<sequence length="85" mass="9137">MIADKAASEFIRRRSYARGEEPRDGNAPVFYPLDTSNTVINEVSISEGPLSGVQSPRSRQRVKPTLGSLTAGCLAADVGANGSWW</sequence>
<protein>
    <submittedName>
        <fullName evidence="1">Uncharacterized protein</fullName>
    </submittedName>
</protein>
<dbReference type="EMBL" id="CM055734">
    <property type="protein sequence ID" value="KAJ8009384.1"/>
    <property type="molecule type" value="Genomic_DNA"/>
</dbReference>
<dbReference type="Proteomes" id="UP001157502">
    <property type="component" value="Chromosome 7"/>
</dbReference>
<comment type="caution">
    <text evidence="1">The sequence shown here is derived from an EMBL/GenBank/DDBJ whole genome shotgun (WGS) entry which is preliminary data.</text>
</comment>
<accession>A0ACC2H0A1</accession>
<evidence type="ECO:0000313" key="1">
    <source>
        <dbReference type="EMBL" id="KAJ8009384.1"/>
    </source>
</evidence>
<reference evidence="1" key="1">
    <citation type="submission" date="2021-05" db="EMBL/GenBank/DDBJ databases">
        <authorList>
            <person name="Pan Q."/>
            <person name="Jouanno E."/>
            <person name="Zahm M."/>
            <person name="Klopp C."/>
            <person name="Cabau C."/>
            <person name="Louis A."/>
            <person name="Berthelot C."/>
            <person name="Parey E."/>
            <person name="Roest Crollius H."/>
            <person name="Montfort J."/>
            <person name="Robinson-Rechavi M."/>
            <person name="Bouchez O."/>
            <person name="Lampietro C."/>
            <person name="Lopez Roques C."/>
            <person name="Donnadieu C."/>
            <person name="Postlethwait J."/>
            <person name="Bobe J."/>
            <person name="Dillon D."/>
            <person name="Chandos A."/>
            <person name="von Hippel F."/>
            <person name="Guiguen Y."/>
        </authorList>
    </citation>
    <scope>NUCLEOTIDE SEQUENCE</scope>
    <source>
        <strain evidence="1">YG-Jan2019</strain>
    </source>
</reference>
<name>A0ACC2H0A1_DALPE</name>
<proteinExistence type="predicted"/>
<organism evidence="1 2">
    <name type="scientific">Dallia pectoralis</name>
    <name type="common">Alaska blackfish</name>
    <dbReference type="NCBI Taxonomy" id="75939"/>
    <lineage>
        <taxon>Eukaryota</taxon>
        <taxon>Metazoa</taxon>
        <taxon>Chordata</taxon>
        <taxon>Craniata</taxon>
        <taxon>Vertebrata</taxon>
        <taxon>Euteleostomi</taxon>
        <taxon>Actinopterygii</taxon>
        <taxon>Neopterygii</taxon>
        <taxon>Teleostei</taxon>
        <taxon>Protacanthopterygii</taxon>
        <taxon>Esociformes</taxon>
        <taxon>Umbridae</taxon>
        <taxon>Dallia</taxon>
    </lineage>
</organism>
<gene>
    <name evidence="1" type="ORF">DPEC_G00088330</name>
</gene>